<comment type="subcellular location">
    <subcellularLocation>
        <location evidence="2">Cytoplasm</location>
        <location evidence="2">Cytoskeleton</location>
        <location evidence="2">Flagellum axoneme</location>
    </subcellularLocation>
</comment>
<evidence type="ECO:0000313" key="15">
    <source>
        <dbReference type="EMBL" id="OXA50135.1"/>
    </source>
</evidence>
<dbReference type="GO" id="GO:0005929">
    <property type="term" value="C:cilium"/>
    <property type="evidence" value="ECO:0007669"/>
    <property type="project" value="TreeGrafter"/>
</dbReference>
<protein>
    <recommendedName>
        <fullName evidence="11">Dynein axonemal assembly factor 1 homolog</fullName>
    </recommendedName>
    <alternativeName>
        <fullName evidence="13">Dynein regulatory complex subunit 3</fullName>
    </alternativeName>
</protein>
<feature type="compositionally biased region" description="Basic and acidic residues" evidence="14">
    <location>
        <begin position="606"/>
        <end position="618"/>
    </location>
</feature>
<evidence type="ECO:0000256" key="12">
    <source>
        <dbReference type="ARBA" id="ARBA00038378"/>
    </source>
</evidence>
<keyword evidence="7" id="KW-0175">Coiled coil</keyword>
<evidence type="ECO:0000256" key="2">
    <source>
        <dbReference type="ARBA" id="ARBA00004611"/>
    </source>
</evidence>
<keyword evidence="3" id="KW-0963">Cytoplasm</keyword>
<evidence type="ECO:0000256" key="7">
    <source>
        <dbReference type="ARBA" id="ARBA00023054"/>
    </source>
</evidence>
<evidence type="ECO:0000256" key="1">
    <source>
        <dbReference type="ARBA" id="ARBA00003843"/>
    </source>
</evidence>
<dbReference type="OMA" id="SFMEMMT"/>
<evidence type="ECO:0000313" key="16">
    <source>
        <dbReference type="Proteomes" id="UP000198287"/>
    </source>
</evidence>
<comment type="similarity">
    <text evidence="12">Belongs to the DRC3 family.</text>
</comment>
<keyword evidence="4" id="KW-0433">Leucine-rich repeat</keyword>
<comment type="function">
    <text evidence="1">Cilium-specific protein required for cilia structures.</text>
</comment>
<feature type="compositionally biased region" description="Basic and acidic residues" evidence="14">
    <location>
        <begin position="628"/>
        <end position="638"/>
    </location>
</feature>
<name>A0A226DXD2_FOLCA</name>
<dbReference type="AlphaFoldDB" id="A0A226DXD2"/>
<dbReference type="Proteomes" id="UP000198287">
    <property type="component" value="Unassembled WGS sequence"/>
</dbReference>
<dbReference type="Pfam" id="PF14580">
    <property type="entry name" value="LRR_9"/>
    <property type="match status" value="1"/>
</dbReference>
<sequence>MVKCSETEFYRDDYTYAEEPVDYDKLPITETLIIDSLNEQLPTGEEGKYARLVKLDIHTITHLKLEYKSISIIDNLTNLDALTKLQLCNNVITKIENLDALVNLVWLDLSFNCIQKIENLDNLRKIEVLDLHRNFISTLENMENLLRMEIFHISSNKLDNYENVKYLRKFIRLRSASFLGNPMCKDPNFMPFLVAFVPQLTMVDYMAVLSHDREVANAKHKPIVDRLITTEDKLIRRASVVEAEEQVKLLHKDAFVDGFEGDKFWYSLFENDFEGKSIMQLGDTEDIQIVYKELFRNSNRNMFDTGMQFYELRRNEKQAYDIAVKEEMDRIQKAGNVLTEEFVEYGAATLKDIIILVNLKDDAERKLQHGMIHELPEEYPDYVTQLNDMVKEYVKKLHTVWATLINNEVEVDEQYEDINDLLDRSIREIIQNWVEQLRGQFASLRDVEQQLFERLIESIVTYGEFRLSDTTIPENLKELVMDKDSLQNYLQLSHDKHISVIDSTEDQLGRRLKDWQEAFSIGMQVKEYQRNRARLEEISHFTNTHHGYLEDTLAFVHTTDYIPPVRGDQECTDPDVCKPLQWYERLTKRLRAKEKKFNASMMPKGSKIEAKEKAREGGGEGADGESGGTKEAESTFVL</sequence>
<keyword evidence="10" id="KW-0966">Cell projection</keyword>
<organism evidence="15 16">
    <name type="scientific">Folsomia candida</name>
    <name type="common">Springtail</name>
    <dbReference type="NCBI Taxonomy" id="158441"/>
    <lineage>
        <taxon>Eukaryota</taxon>
        <taxon>Metazoa</taxon>
        <taxon>Ecdysozoa</taxon>
        <taxon>Arthropoda</taxon>
        <taxon>Hexapoda</taxon>
        <taxon>Collembola</taxon>
        <taxon>Entomobryomorpha</taxon>
        <taxon>Isotomoidea</taxon>
        <taxon>Isotomidae</taxon>
        <taxon>Proisotominae</taxon>
        <taxon>Folsomia</taxon>
    </lineage>
</organism>
<proteinExistence type="inferred from homology"/>
<feature type="region of interest" description="Disordered" evidence="14">
    <location>
        <begin position="600"/>
        <end position="638"/>
    </location>
</feature>
<dbReference type="PANTHER" id="PTHR45973">
    <property type="entry name" value="PROTEIN PHOSPHATASE 1 REGULATORY SUBUNIT SDS22-RELATED"/>
    <property type="match status" value="1"/>
</dbReference>
<gene>
    <name evidence="15" type="ORF">Fcan01_14899</name>
</gene>
<evidence type="ECO:0000256" key="4">
    <source>
        <dbReference type="ARBA" id="ARBA00022614"/>
    </source>
</evidence>
<evidence type="ECO:0000256" key="11">
    <source>
        <dbReference type="ARBA" id="ARBA00024433"/>
    </source>
</evidence>
<evidence type="ECO:0000256" key="10">
    <source>
        <dbReference type="ARBA" id="ARBA00023273"/>
    </source>
</evidence>
<dbReference type="InterPro" id="IPR001611">
    <property type="entry name" value="Leu-rich_rpt"/>
</dbReference>
<evidence type="ECO:0000256" key="14">
    <source>
        <dbReference type="SAM" id="MobiDB-lite"/>
    </source>
</evidence>
<dbReference type="PROSITE" id="PS51450">
    <property type="entry name" value="LRR"/>
    <property type="match status" value="3"/>
</dbReference>
<dbReference type="Gene3D" id="3.80.10.10">
    <property type="entry name" value="Ribonuclease Inhibitor"/>
    <property type="match status" value="1"/>
</dbReference>
<dbReference type="SMART" id="SM00365">
    <property type="entry name" value="LRR_SD22"/>
    <property type="match status" value="3"/>
</dbReference>
<dbReference type="OrthoDB" id="27917at2759"/>
<keyword evidence="5" id="KW-0677">Repeat</keyword>
<dbReference type="InterPro" id="IPR032675">
    <property type="entry name" value="LRR_dom_sf"/>
</dbReference>
<evidence type="ECO:0000256" key="9">
    <source>
        <dbReference type="ARBA" id="ARBA00023212"/>
    </source>
</evidence>
<keyword evidence="6" id="KW-0282">Flagellum</keyword>
<evidence type="ECO:0000256" key="8">
    <source>
        <dbReference type="ARBA" id="ARBA00023069"/>
    </source>
</evidence>
<accession>A0A226DXD2</accession>
<keyword evidence="16" id="KW-1185">Reference proteome</keyword>
<dbReference type="InterPro" id="IPR050576">
    <property type="entry name" value="Cilia_flagella_integrity"/>
</dbReference>
<evidence type="ECO:0000256" key="3">
    <source>
        <dbReference type="ARBA" id="ARBA00022490"/>
    </source>
</evidence>
<evidence type="ECO:0000256" key="6">
    <source>
        <dbReference type="ARBA" id="ARBA00022846"/>
    </source>
</evidence>
<reference evidence="15 16" key="1">
    <citation type="submission" date="2015-12" db="EMBL/GenBank/DDBJ databases">
        <title>The genome of Folsomia candida.</title>
        <authorList>
            <person name="Faddeeva A."/>
            <person name="Derks M.F."/>
            <person name="Anvar Y."/>
            <person name="Smit S."/>
            <person name="Van Straalen N."/>
            <person name="Roelofs D."/>
        </authorList>
    </citation>
    <scope>NUCLEOTIDE SEQUENCE [LARGE SCALE GENOMIC DNA]</scope>
    <source>
        <strain evidence="15 16">VU population</strain>
        <tissue evidence="15">Whole body</tissue>
    </source>
</reference>
<comment type="caution">
    <text evidence="15">The sequence shown here is derived from an EMBL/GenBank/DDBJ whole genome shotgun (WGS) entry which is preliminary data.</text>
</comment>
<keyword evidence="8" id="KW-0969">Cilium</keyword>
<keyword evidence="9" id="KW-0206">Cytoskeleton</keyword>
<dbReference type="PANTHER" id="PTHR45973:SF12">
    <property type="entry name" value="DYNEIN REGULATORY COMPLEX SUBUNIT 3"/>
    <property type="match status" value="1"/>
</dbReference>
<evidence type="ECO:0000256" key="13">
    <source>
        <dbReference type="ARBA" id="ARBA00040950"/>
    </source>
</evidence>
<dbReference type="STRING" id="158441.A0A226DXD2"/>
<evidence type="ECO:0000256" key="5">
    <source>
        <dbReference type="ARBA" id="ARBA00022737"/>
    </source>
</evidence>
<dbReference type="SUPFAM" id="SSF52075">
    <property type="entry name" value="Outer arm dynein light chain 1"/>
    <property type="match status" value="1"/>
</dbReference>
<dbReference type="EMBL" id="LNIX01000009">
    <property type="protein sequence ID" value="OXA50135.1"/>
    <property type="molecule type" value="Genomic_DNA"/>
</dbReference>